<protein>
    <submittedName>
        <fullName evidence="1">Uncharacterized protein</fullName>
    </submittedName>
</protein>
<proteinExistence type="predicted"/>
<evidence type="ECO:0000313" key="2">
    <source>
        <dbReference type="Proteomes" id="UP000078559"/>
    </source>
</evidence>
<sequence length="146" mass="16447">MNSHPSASAAHQSPDKTLQAMCGVSWEEAKSAALLGRDRLHIYRKQNLSERARARMEQVFCMVDFEIASPEVKQRFNTALRSLSAELNHFGDLDPACKWLELPLSKLLITLPPQHGDIALIHGILDKASNRDDPYYLHVLQDNSIN</sequence>
<dbReference type="EMBL" id="KN796139">
    <property type="protein sequence ID" value="KUI64424.1"/>
    <property type="molecule type" value="Genomic_DNA"/>
</dbReference>
<reference evidence="1" key="1">
    <citation type="submission" date="2014-12" db="EMBL/GenBank/DDBJ databases">
        <title>Genome Sequence of Valsa Canker Pathogens Uncovers a Specific Adaption of Colonization on Woody Bark.</title>
        <authorList>
            <person name="Yin Z."/>
            <person name="Liu H."/>
            <person name="Gao X."/>
            <person name="Li Z."/>
            <person name="Song N."/>
            <person name="Ke X."/>
            <person name="Dai Q."/>
            <person name="Wu Y."/>
            <person name="Sun Y."/>
            <person name="Xu J.-R."/>
            <person name="Kang Z.K."/>
            <person name="Wang L."/>
            <person name="Huang L."/>
        </authorList>
    </citation>
    <scope>NUCLEOTIDE SEQUENCE [LARGE SCALE GENOMIC DNA]</scope>
    <source>
        <strain evidence="1">03-8</strain>
    </source>
</reference>
<gene>
    <name evidence="1" type="ORF">VM1G_12085</name>
</gene>
<organism evidence="1 2">
    <name type="scientific">Cytospora mali</name>
    <name type="common">Apple Valsa canker fungus</name>
    <name type="synonym">Valsa mali</name>
    <dbReference type="NCBI Taxonomy" id="578113"/>
    <lineage>
        <taxon>Eukaryota</taxon>
        <taxon>Fungi</taxon>
        <taxon>Dikarya</taxon>
        <taxon>Ascomycota</taxon>
        <taxon>Pezizomycotina</taxon>
        <taxon>Sordariomycetes</taxon>
        <taxon>Sordariomycetidae</taxon>
        <taxon>Diaporthales</taxon>
        <taxon>Cytosporaceae</taxon>
        <taxon>Cytospora</taxon>
    </lineage>
</organism>
<accession>A0A194VJV9</accession>
<keyword evidence="2" id="KW-1185">Reference proteome</keyword>
<dbReference type="Proteomes" id="UP000078559">
    <property type="component" value="Unassembled WGS sequence"/>
</dbReference>
<evidence type="ECO:0000313" key="1">
    <source>
        <dbReference type="EMBL" id="KUI64424.1"/>
    </source>
</evidence>
<dbReference type="AlphaFoldDB" id="A0A194VJV9"/>
<name>A0A194VJV9_CYTMA</name>